<dbReference type="InterPro" id="IPR012061">
    <property type="entry name" value="Glu_synth_lsu_3"/>
</dbReference>
<dbReference type="InterPro" id="IPR036485">
    <property type="entry name" value="Glu_synth_asu_C_sf"/>
</dbReference>
<dbReference type="RefSeq" id="WP_249281915.1">
    <property type="nucleotide sequence ID" value="NZ_JACRST010000001.1"/>
</dbReference>
<proteinExistence type="predicted"/>
<evidence type="ECO:0000259" key="1">
    <source>
        <dbReference type="Pfam" id="PF01493"/>
    </source>
</evidence>
<dbReference type="InterPro" id="IPR035710">
    <property type="entry name" value="Archaeal_gltB"/>
</dbReference>
<dbReference type="AlphaFoldDB" id="A0A926DYY7"/>
<dbReference type="Pfam" id="PF01493">
    <property type="entry name" value="GXGXG"/>
    <property type="match status" value="1"/>
</dbReference>
<dbReference type="PIRSF" id="PIRSF006519">
    <property type="entry name" value="GOGAT_dom3"/>
    <property type="match status" value="1"/>
</dbReference>
<sequence>MRIQAGDMHFQKLNQAVRATEDTRVIIDNCLGQRYIASGLGGKEIVINGTPGNALGAYMDGCTVTVNGNAQDATGDTMNAGEIRIHGSSGDATGYAMRGGRILVHGDTGYRAGIHMKAYQDKVPVLVVGGRAGSFLGEYQAGGLIVVLGLSGDGREAPVGYFCGTGMHGGRMFLRCEEPPAGLPPQVHARAATDEDLEEILLHLEAFCSEFSEDLEAIRNSRFYLLTPDTKNPYKQLYTQN</sequence>
<evidence type="ECO:0000313" key="3">
    <source>
        <dbReference type="Proteomes" id="UP000653127"/>
    </source>
</evidence>
<dbReference type="InterPro" id="IPR002489">
    <property type="entry name" value="Glu_synth_asu_C"/>
</dbReference>
<dbReference type="Proteomes" id="UP000653127">
    <property type="component" value="Unassembled WGS sequence"/>
</dbReference>
<dbReference type="CDD" id="cd00981">
    <property type="entry name" value="arch_gltB"/>
    <property type="match status" value="1"/>
</dbReference>
<name>A0A926DYY7_9FIRM</name>
<accession>A0A926DYY7</accession>
<comment type="caution">
    <text evidence="2">The sequence shown here is derived from an EMBL/GenBank/DDBJ whole genome shotgun (WGS) entry which is preliminary data.</text>
</comment>
<dbReference type="Gene3D" id="2.160.20.60">
    <property type="entry name" value="Glutamate synthase, alpha subunit, C-terminal domain"/>
    <property type="match status" value="1"/>
</dbReference>
<feature type="domain" description="Glutamate synthase alpha subunit C-terminal" evidence="1">
    <location>
        <begin position="14"/>
        <end position="176"/>
    </location>
</feature>
<dbReference type="GO" id="GO:0016491">
    <property type="term" value="F:oxidoreductase activity"/>
    <property type="evidence" value="ECO:0007669"/>
    <property type="project" value="InterPro"/>
</dbReference>
<gene>
    <name evidence="2" type="ORF">H8711_02325</name>
</gene>
<keyword evidence="3" id="KW-1185">Reference proteome</keyword>
<organism evidence="2 3">
    <name type="scientific">Ligaoa zhengdingensis</name>
    <dbReference type="NCBI Taxonomy" id="2763658"/>
    <lineage>
        <taxon>Bacteria</taxon>
        <taxon>Bacillati</taxon>
        <taxon>Bacillota</taxon>
        <taxon>Clostridia</taxon>
        <taxon>Eubacteriales</taxon>
        <taxon>Oscillospiraceae</taxon>
        <taxon>Ligaoa</taxon>
    </lineage>
</organism>
<dbReference type="PANTHER" id="PTHR39673:SF5">
    <property type="entry name" value="TUNGSTEN-CONTAINING FORMYLMETHANOFURAN DEHYDROGENASE 2 SUBUNIT C"/>
    <property type="match status" value="1"/>
</dbReference>
<reference evidence="2" key="1">
    <citation type="submission" date="2020-08" db="EMBL/GenBank/DDBJ databases">
        <title>Genome public.</title>
        <authorList>
            <person name="Liu C."/>
            <person name="Sun Q."/>
        </authorList>
    </citation>
    <scope>NUCLEOTIDE SEQUENCE</scope>
    <source>
        <strain evidence="2">NSJ-31</strain>
    </source>
</reference>
<evidence type="ECO:0000313" key="2">
    <source>
        <dbReference type="EMBL" id="MBC8545775.1"/>
    </source>
</evidence>
<dbReference type="EMBL" id="JACRST010000001">
    <property type="protein sequence ID" value="MBC8545775.1"/>
    <property type="molecule type" value="Genomic_DNA"/>
</dbReference>
<dbReference type="SUPFAM" id="SSF69336">
    <property type="entry name" value="Alpha subunit of glutamate synthase, C-terminal domain"/>
    <property type="match status" value="1"/>
</dbReference>
<dbReference type="PANTHER" id="PTHR39673">
    <property type="entry name" value="TUNGSTEN FORMYLMETHANOFURAN DEHYDROGENASE, SUBUNIT C (FWDC)"/>
    <property type="match status" value="1"/>
</dbReference>
<protein>
    <submittedName>
        <fullName evidence="2">Glutamate synthase</fullName>
    </submittedName>
</protein>